<name>A0ACC2WHH9_9TREE</name>
<accession>A0ACC2WHH9</accession>
<keyword evidence="2" id="KW-1185">Reference proteome</keyword>
<evidence type="ECO:0000313" key="1">
    <source>
        <dbReference type="EMBL" id="KAJ9110886.1"/>
    </source>
</evidence>
<reference evidence="1" key="1">
    <citation type="submission" date="2023-04" db="EMBL/GenBank/DDBJ databases">
        <title>Draft Genome sequencing of Naganishia species isolated from polar environments using Oxford Nanopore Technology.</title>
        <authorList>
            <person name="Leo P."/>
            <person name="Venkateswaran K."/>
        </authorList>
    </citation>
    <scope>NUCLEOTIDE SEQUENCE</scope>
    <source>
        <strain evidence="1">MNA-CCFEE 5261</strain>
    </source>
</reference>
<dbReference type="EMBL" id="JASBWR010000010">
    <property type="protein sequence ID" value="KAJ9110886.1"/>
    <property type="molecule type" value="Genomic_DNA"/>
</dbReference>
<comment type="caution">
    <text evidence="1">The sequence shown here is derived from an EMBL/GenBank/DDBJ whole genome shotgun (WGS) entry which is preliminary data.</text>
</comment>
<sequence>MHLNEDERSEQCGTLPSDEQSEVGGTSYGDTGSANTDPKGKVEQESEFSSTADKAMSKGGSSLGDGVSQQFSKALQPDEDQTIVFGAGFRSNIFVVDKGQTSLLDFVHPKPTKPGTDWDSTPMEVSSAIQRCIIPPNQLGIGPVQGEAMVVVPRVLGQEGG</sequence>
<evidence type="ECO:0000313" key="2">
    <source>
        <dbReference type="Proteomes" id="UP001241377"/>
    </source>
</evidence>
<proteinExistence type="predicted"/>
<gene>
    <name evidence="1" type="ORF">QFC19_001395</name>
</gene>
<protein>
    <submittedName>
        <fullName evidence="1">Uncharacterized protein</fullName>
    </submittedName>
</protein>
<organism evidence="1 2">
    <name type="scientific">Naganishia cerealis</name>
    <dbReference type="NCBI Taxonomy" id="610337"/>
    <lineage>
        <taxon>Eukaryota</taxon>
        <taxon>Fungi</taxon>
        <taxon>Dikarya</taxon>
        <taxon>Basidiomycota</taxon>
        <taxon>Agaricomycotina</taxon>
        <taxon>Tremellomycetes</taxon>
        <taxon>Filobasidiales</taxon>
        <taxon>Filobasidiaceae</taxon>
        <taxon>Naganishia</taxon>
    </lineage>
</organism>
<dbReference type="Proteomes" id="UP001241377">
    <property type="component" value="Unassembled WGS sequence"/>
</dbReference>